<accession>A0A8S5T659</accession>
<evidence type="ECO:0000313" key="1">
    <source>
        <dbReference type="EMBL" id="DAF58828.1"/>
    </source>
</evidence>
<name>A0A8S5T659_9CAUD</name>
<proteinExistence type="predicted"/>
<protein>
    <submittedName>
        <fullName evidence="1">Uncharacterized protein</fullName>
    </submittedName>
</protein>
<organism evidence="1">
    <name type="scientific">Siphoviridae sp. ctxMM9</name>
    <dbReference type="NCBI Taxonomy" id="2827973"/>
    <lineage>
        <taxon>Viruses</taxon>
        <taxon>Duplodnaviria</taxon>
        <taxon>Heunggongvirae</taxon>
        <taxon>Uroviricota</taxon>
        <taxon>Caudoviricetes</taxon>
    </lineage>
</organism>
<reference evidence="1" key="1">
    <citation type="journal article" date="2021" name="Proc. Natl. Acad. Sci. U.S.A.">
        <title>A Catalog of Tens of Thousands of Viruses from Human Metagenomes Reveals Hidden Associations with Chronic Diseases.</title>
        <authorList>
            <person name="Tisza M.J."/>
            <person name="Buck C.B."/>
        </authorList>
    </citation>
    <scope>NUCLEOTIDE SEQUENCE</scope>
    <source>
        <strain evidence="1">CtxMM9</strain>
    </source>
</reference>
<sequence>MVIPLSDVNAIKLWALSKKGCGYIWGATG</sequence>
<dbReference type="EMBL" id="BK032759">
    <property type="protein sequence ID" value="DAF58828.1"/>
    <property type="molecule type" value="Genomic_DNA"/>
</dbReference>